<comment type="similarity">
    <text evidence="6">Belongs to the methyl-accepting chemotaxis (MCP) protein family.</text>
</comment>
<feature type="transmembrane region" description="Helical" evidence="9">
    <location>
        <begin position="195"/>
        <end position="213"/>
    </location>
</feature>
<evidence type="ECO:0000256" key="2">
    <source>
        <dbReference type="ARBA" id="ARBA00022692"/>
    </source>
</evidence>
<dbReference type="Gene3D" id="1.10.287.950">
    <property type="entry name" value="Methyl-accepting chemotaxis protein"/>
    <property type="match status" value="1"/>
</dbReference>
<keyword evidence="4 9" id="KW-0472">Membrane</keyword>
<evidence type="ECO:0000256" key="9">
    <source>
        <dbReference type="SAM" id="Phobius"/>
    </source>
</evidence>
<feature type="transmembrane region" description="Helical" evidence="9">
    <location>
        <begin position="20"/>
        <end position="39"/>
    </location>
</feature>
<proteinExistence type="inferred from homology"/>
<gene>
    <name evidence="12" type="primary">ctpH5</name>
    <name evidence="12" type="ORF">FIV01_19975</name>
</gene>
<dbReference type="Gene3D" id="2.40.10.220">
    <property type="entry name" value="predicted glycosyltransferase like domains"/>
    <property type="match status" value="1"/>
</dbReference>
<dbReference type="RefSeq" id="WP_152432644.1">
    <property type="nucleotide sequence ID" value="NZ_CBCSDK010000016.1"/>
</dbReference>
<dbReference type="Proteomes" id="UP000326936">
    <property type="component" value="Plasmid pTHAF100_a"/>
</dbReference>
<evidence type="ECO:0000259" key="10">
    <source>
        <dbReference type="PROSITE" id="PS50111"/>
    </source>
</evidence>
<dbReference type="PANTHER" id="PTHR32089">
    <property type="entry name" value="METHYL-ACCEPTING CHEMOTAXIS PROTEIN MCPB"/>
    <property type="match status" value="1"/>
</dbReference>
<dbReference type="GO" id="GO:0006935">
    <property type="term" value="P:chemotaxis"/>
    <property type="evidence" value="ECO:0007669"/>
    <property type="project" value="UniProtKB-ARBA"/>
</dbReference>
<dbReference type="PROSITE" id="PS50885">
    <property type="entry name" value="HAMP"/>
    <property type="match status" value="1"/>
</dbReference>
<evidence type="ECO:0000313" key="13">
    <source>
        <dbReference type="Proteomes" id="UP000326936"/>
    </source>
</evidence>
<dbReference type="Pfam" id="PF00015">
    <property type="entry name" value="MCPsignal"/>
    <property type="match status" value="1"/>
</dbReference>
<dbReference type="InterPro" id="IPR009875">
    <property type="entry name" value="PilZ_domain"/>
</dbReference>
<name>A0A5P9CR39_9VIBR</name>
<dbReference type="AlphaFoldDB" id="A0A5P9CR39"/>
<sequence>MSMQKHVLLNFASLSLKAKLRLLTVLFTLILTTIIGYTITSLDKQKSDGLVINIAGRQRMLTQKFTKEFLLAMDIAHQKKSKPDISASRKTQQLFDISLEALTRGGKTYKDLGMTKPVDIPPAPPHIQKQLKIVKQMWEQQKKNVASILEDGDNPENLAALSEYSVKVLANMNKAVLMFNDESFEKILKMERNQIIIAVFSVLLTFILAELTLRNVLGPISRAIKTTQRITTGDLKDYNEKEHFNNEMGNLTQNIEQMRVSLHDVINVVQQNSRQMAHSAHQVSAVSSEISSSSQLEQENSSQVLEAITSLLEISDVVSEHIKSTESTSKTTMETAQSGIVVVNNSIQELNTAVDSVNHTAEQIEELKNFTLQINEITESIHNIAEQTNLLALNAAIEAARAGDQGRGFAVVADEVRNLAARTSSSSQEISDLITQLMEKVENSVNSMQAVVGAVHQTQKTSADTVESFTTMSDGISQTTESAEVIANFNREQADNLQYLDTKLKELFKVLSESSSKAKTTSLVASDLHEISETLDRQLRGFETNINESMAMPEDEQRAEPRADNKIRVKMSQGSTRAEGLTSDISMEGAKVRSNTEFKGDSLVDIEVKLPQEVATHGRTSITIKATIMHVVPVEDYFSYGLKFDGASVTDKTILKALFNYFKKSHRYDPPSSIS</sequence>
<keyword evidence="12" id="KW-0614">Plasmid</keyword>
<dbReference type="InterPro" id="IPR003660">
    <property type="entry name" value="HAMP_dom"/>
</dbReference>
<organism evidence="12 13">
    <name type="scientific">Vibrio aquimaris</name>
    <dbReference type="NCBI Taxonomy" id="2587862"/>
    <lineage>
        <taxon>Bacteria</taxon>
        <taxon>Pseudomonadati</taxon>
        <taxon>Pseudomonadota</taxon>
        <taxon>Gammaproteobacteria</taxon>
        <taxon>Vibrionales</taxon>
        <taxon>Vibrionaceae</taxon>
        <taxon>Vibrio</taxon>
    </lineage>
</organism>
<dbReference type="SUPFAM" id="SSF58104">
    <property type="entry name" value="Methyl-accepting chemotaxis protein (MCP) signaling domain"/>
    <property type="match status" value="1"/>
</dbReference>
<comment type="subcellular location">
    <subcellularLocation>
        <location evidence="1">Membrane</location>
        <topology evidence="1">Multi-pass membrane protein</topology>
    </subcellularLocation>
</comment>
<evidence type="ECO:0000256" key="4">
    <source>
        <dbReference type="ARBA" id="ARBA00023136"/>
    </source>
</evidence>
<dbReference type="InterPro" id="IPR029095">
    <property type="entry name" value="NarX-like_N"/>
</dbReference>
<dbReference type="SMART" id="SM00304">
    <property type="entry name" value="HAMP"/>
    <property type="match status" value="1"/>
</dbReference>
<dbReference type="GO" id="GO:0035438">
    <property type="term" value="F:cyclic-di-GMP binding"/>
    <property type="evidence" value="ECO:0007669"/>
    <property type="project" value="InterPro"/>
</dbReference>
<evidence type="ECO:0000256" key="1">
    <source>
        <dbReference type="ARBA" id="ARBA00004141"/>
    </source>
</evidence>
<feature type="compositionally biased region" description="Basic and acidic residues" evidence="8">
    <location>
        <begin position="555"/>
        <end position="567"/>
    </location>
</feature>
<dbReference type="OrthoDB" id="952521at2"/>
<feature type="domain" description="HAMP" evidence="11">
    <location>
        <begin position="214"/>
        <end position="267"/>
    </location>
</feature>
<dbReference type="CDD" id="cd11386">
    <property type="entry name" value="MCP_signal"/>
    <property type="match status" value="1"/>
</dbReference>
<geneLocation type="plasmid" evidence="13">
    <name>pthaf100_a</name>
</geneLocation>
<keyword evidence="13" id="KW-1185">Reference proteome</keyword>
<dbReference type="InterPro" id="IPR004089">
    <property type="entry name" value="MCPsignal_dom"/>
</dbReference>
<keyword evidence="3 9" id="KW-1133">Transmembrane helix</keyword>
<dbReference type="PROSITE" id="PS50111">
    <property type="entry name" value="CHEMOTAXIS_TRANSDUC_2"/>
    <property type="match status" value="1"/>
</dbReference>
<evidence type="ECO:0000313" key="12">
    <source>
        <dbReference type="EMBL" id="QFT28680.1"/>
    </source>
</evidence>
<dbReference type="KEGG" id="vaq:FIV01_19975"/>
<evidence type="ECO:0000256" key="6">
    <source>
        <dbReference type="ARBA" id="ARBA00029447"/>
    </source>
</evidence>
<evidence type="ECO:0000256" key="7">
    <source>
        <dbReference type="PROSITE-ProRule" id="PRU00284"/>
    </source>
</evidence>
<dbReference type="Pfam" id="PF00672">
    <property type="entry name" value="HAMP"/>
    <property type="match status" value="1"/>
</dbReference>
<reference evidence="12 13" key="1">
    <citation type="submission" date="2019-10" db="EMBL/GenBank/DDBJ databases">
        <title>Complete genome sequence of Vibrio sp. strain THAF100, isolated from non-filtered water from the water column of tank 6 of a marine aquarium containing stony-coral fragments. Water maintained at 26 degree C.</title>
        <authorList>
            <person name="Ruckert C."/>
            <person name="Franco A."/>
            <person name="Kalinowski J."/>
            <person name="Glaeser S."/>
        </authorList>
    </citation>
    <scope>NUCLEOTIDE SEQUENCE [LARGE SCALE GENOMIC DNA]</scope>
    <source>
        <strain evidence="12 13">THAF100</strain>
        <plasmid evidence="13">pthaf100_a</plasmid>
    </source>
</reference>
<dbReference type="Pfam" id="PF07238">
    <property type="entry name" value="PilZ"/>
    <property type="match status" value="1"/>
</dbReference>
<keyword evidence="5 7" id="KW-0807">Transducer</keyword>
<dbReference type="SMART" id="SM00283">
    <property type="entry name" value="MA"/>
    <property type="match status" value="1"/>
</dbReference>
<accession>A0A5P9CR39</accession>
<protein>
    <submittedName>
        <fullName evidence="12">Methyl-accepting chemotaxis protein CtpH</fullName>
    </submittedName>
</protein>
<feature type="region of interest" description="Disordered" evidence="8">
    <location>
        <begin position="550"/>
        <end position="585"/>
    </location>
</feature>
<dbReference type="Pfam" id="PF13675">
    <property type="entry name" value="PilJ"/>
    <property type="match status" value="1"/>
</dbReference>
<evidence type="ECO:0000256" key="8">
    <source>
        <dbReference type="SAM" id="MobiDB-lite"/>
    </source>
</evidence>
<dbReference type="GO" id="GO:0016020">
    <property type="term" value="C:membrane"/>
    <property type="evidence" value="ECO:0007669"/>
    <property type="project" value="UniProtKB-SubCell"/>
</dbReference>
<dbReference type="GO" id="GO:0007165">
    <property type="term" value="P:signal transduction"/>
    <property type="evidence" value="ECO:0007669"/>
    <property type="project" value="UniProtKB-KW"/>
</dbReference>
<keyword evidence="2 9" id="KW-0812">Transmembrane</keyword>
<feature type="domain" description="Methyl-accepting transducer" evidence="10">
    <location>
        <begin position="272"/>
        <end position="508"/>
    </location>
</feature>
<evidence type="ECO:0000256" key="3">
    <source>
        <dbReference type="ARBA" id="ARBA00022989"/>
    </source>
</evidence>
<evidence type="ECO:0000259" key="11">
    <source>
        <dbReference type="PROSITE" id="PS50885"/>
    </source>
</evidence>
<evidence type="ECO:0000256" key="5">
    <source>
        <dbReference type="ARBA" id="ARBA00023224"/>
    </source>
</evidence>
<dbReference type="PANTHER" id="PTHR32089:SF112">
    <property type="entry name" value="LYSOZYME-LIKE PROTEIN-RELATED"/>
    <property type="match status" value="1"/>
</dbReference>
<dbReference type="SUPFAM" id="SSF141371">
    <property type="entry name" value="PilZ domain-like"/>
    <property type="match status" value="1"/>
</dbReference>
<dbReference type="EMBL" id="CP045351">
    <property type="protein sequence ID" value="QFT28680.1"/>
    <property type="molecule type" value="Genomic_DNA"/>
</dbReference>